<evidence type="ECO:0000313" key="2">
    <source>
        <dbReference type="Proteomes" id="UP000023152"/>
    </source>
</evidence>
<comment type="caution">
    <text evidence="1">The sequence shown here is derived from an EMBL/GenBank/DDBJ whole genome shotgun (WGS) entry which is preliminary data.</text>
</comment>
<sequence>DVLSDPDNGATACLKAVLKQPLRERGSLRGEFMGNLAQKIKSMLAEILALVFENRTSSLYRSTKEPNTKIDELFLQLLSEPKIVRVSQRTQVNQDRQIVLKDDIPDDALFISVEENQLSECDSQLDRKNNESFDEGLFLVDNI</sequence>
<organism evidence="1 2">
    <name type="scientific">Reticulomyxa filosa</name>
    <dbReference type="NCBI Taxonomy" id="46433"/>
    <lineage>
        <taxon>Eukaryota</taxon>
        <taxon>Sar</taxon>
        <taxon>Rhizaria</taxon>
        <taxon>Retaria</taxon>
        <taxon>Foraminifera</taxon>
        <taxon>Monothalamids</taxon>
        <taxon>Reticulomyxidae</taxon>
        <taxon>Reticulomyxa</taxon>
    </lineage>
</organism>
<gene>
    <name evidence="1" type="ORF">RFI_36086</name>
</gene>
<dbReference type="Proteomes" id="UP000023152">
    <property type="component" value="Unassembled WGS sequence"/>
</dbReference>
<proteinExistence type="predicted"/>
<protein>
    <submittedName>
        <fullName evidence="1">Uncharacterized protein</fullName>
    </submittedName>
</protein>
<feature type="non-terminal residue" evidence="1">
    <location>
        <position position="1"/>
    </location>
</feature>
<name>X6LIB5_RETFI</name>
<evidence type="ECO:0000313" key="1">
    <source>
        <dbReference type="EMBL" id="ETO01354.1"/>
    </source>
</evidence>
<accession>X6LIB5</accession>
<keyword evidence="2" id="KW-1185">Reference proteome</keyword>
<dbReference type="AlphaFoldDB" id="X6LIB5"/>
<dbReference type="EMBL" id="ASPP01038537">
    <property type="protein sequence ID" value="ETO01354.1"/>
    <property type="molecule type" value="Genomic_DNA"/>
</dbReference>
<reference evidence="1 2" key="1">
    <citation type="journal article" date="2013" name="Curr. Biol.">
        <title>The Genome of the Foraminiferan Reticulomyxa filosa.</title>
        <authorList>
            <person name="Glockner G."/>
            <person name="Hulsmann N."/>
            <person name="Schleicher M."/>
            <person name="Noegel A.A."/>
            <person name="Eichinger L."/>
            <person name="Gallinger C."/>
            <person name="Pawlowski J."/>
            <person name="Sierra R."/>
            <person name="Euteneuer U."/>
            <person name="Pillet L."/>
            <person name="Moustafa A."/>
            <person name="Platzer M."/>
            <person name="Groth M."/>
            <person name="Szafranski K."/>
            <person name="Schliwa M."/>
        </authorList>
    </citation>
    <scope>NUCLEOTIDE SEQUENCE [LARGE SCALE GENOMIC DNA]</scope>
</reference>